<keyword evidence="4" id="KW-1185">Reference proteome</keyword>
<dbReference type="AlphaFoldDB" id="A0A9W8Y8P3"/>
<accession>A0A9W8Y8P3</accession>
<feature type="chain" id="PRO_5040854186" evidence="2">
    <location>
        <begin position="21"/>
        <end position="241"/>
    </location>
</feature>
<evidence type="ECO:0000313" key="4">
    <source>
        <dbReference type="Proteomes" id="UP001140560"/>
    </source>
</evidence>
<evidence type="ECO:0000256" key="2">
    <source>
        <dbReference type="SAM" id="SignalP"/>
    </source>
</evidence>
<feature type="region of interest" description="Disordered" evidence="1">
    <location>
        <begin position="176"/>
        <end position="209"/>
    </location>
</feature>
<dbReference type="EMBL" id="JAPEUY010000011">
    <property type="protein sequence ID" value="KAJ4368426.1"/>
    <property type="molecule type" value="Genomic_DNA"/>
</dbReference>
<organism evidence="3 4">
    <name type="scientific">Neocucurbitaria cava</name>
    <dbReference type="NCBI Taxonomy" id="798079"/>
    <lineage>
        <taxon>Eukaryota</taxon>
        <taxon>Fungi</taxon>
        <taxon>Dikarya</taxon>
        <taxon>Ascomycota</taxon>
        <taxon>Pezizomycotina</taxon>
        <taxon>Dothideomycetes</taxon>
        <taxon>Pleosporomycetidae</taxon>
        <taxon>Pleosporales</taxon>
        <taxon>Pleosporineae</taxon>
        <taxon>Cucurbitariaceae</taxon>
        <taxon>Neocucurbitaria</taxon>
    </lineage>
</organism>
<proteinExistence type="predicted"/>
<feature type="signal peptide" evidence="2">
    <location>
        <begin position="1"/>
        <end position="20"/>
    </location>
</feature>
<protein>
    <submittedName>
        <fullName evidence="3">Uncharacterized protein</fullName>
    </submittedName>
</protein>
<comment type="caution">
    <text evidence="3">The sequence shown here is derived from an EMBL/GenBank/DDBJ whole genome shotgun (WGS) entry which is preliminary data.</text>
</comment>
<sequence length="241" mass="27106">MTLAFLITLYPLLYPGTTAGFPPDASMTGQSIKQIWTELAASKQTVASPTWGVAQFCHYCETANDHDASSCPVQDTIICQLCSNAVGKKNKSYRDKAAGHQTDRCLFQFNHHVRRFPQWFNELQPSLEDKRTLSRANAVRDYQTIGEVMYLRFFEPGWVGRDDVADEERRLGMEEEMYSDEEAGVGNDKAKGTSSTAGKTDEYSGATEVSRVRQLEEARKEAAEWKAKYEALYNTINSATE</sequence>
<reference evidence="3" key="1">
    <citation type="submission" date="2022-10" db="EMBL/GenBank/DDBJ databases">
        <title>Tapping the CABI collections for fungal endophytes: first genome assemblies for Collariella, Neodidymelliopsis, Ascochyta clinopodiicola, Didymella pomorum, Didymosphaeria variabile, Neocosmospora piperis and Neocucurbitaria cava.</title>
        <authorList>
            <person name="Hill R."/>
        </authorList>
    </citation>
    <scope>NUCLEOTIDE SEQUENCE</scope>
    <source>
        <strain evidence="3">IMI 356814</strain>
    </source>
</reference>
<evidence type="ECO:0000313" key="3">
    <source>
        <dbReference type="EMBL" id="KAJ4368426.1"/>
    </source>
</evidence>
<dbReference type="OrthoDB" id="10560119at2759"/>
<keyword evidence="2" id="KW-0732">Signal</keyword>
<name>A0A9W8Y8P3_9PLEO</name>
<evidence type="ECO:0000256" key="1">
    <source>
        <dbReference type="SAM" id="MobiDB-lite"/>
    </source>
</evidence>
<dbReference type="Proteomes" id="UP001140560">
    <property type="component" value="Unassembled WGS sequence"/>
</dbReference>
<gene>
    <name evidence="3" type="ORF">N0V83_006783</name>
</gene>